<protein>
    <submittedName>
        <fullName evidence="3">Cytochrome P450</fullName>
    </submittedName>
</protein>
<evidence type="ECO:0000313" key="4">
    <source>
        <dbReference type="Proteomes" id="UP001499993"/>
    </source>
</evidence>
<dbReference type="PANTHER" id="PTHR46696">
    <property type="entry name" value="P450, PUTATIVE (EUROFUNG)-RELATED"/>
    <property type="match status" value="1"/>
</dbReference>
<dbReference type="PANTHER" id="PTHR46696:SF1">
    <property type="entry name" value="CYTOCHROME P450 YJIB-RELATED"/>
    <property type="match status" value="1"/>
</dbReference>
<dbReference type="PRINTS" id="PR00359">
    <property type="entry name" value="BP450"/>
</dbReference>
<dbReference type="InterPro" id="IPR017972">
    <property type="entry name" value="Cyt_P450_CS"/>
</dbReference>
<dbReference type="EMBL" id="BAABIK010000006">
    <property type="protein sequence ID" value="GAA4936028.1"/>
    <property type="molecule type" value="Genomic_DNA"/>
</dbReference>
<proteinExistence type="inferred from homology"/>
<sequence length="477" mass="51959">MAVMEDRAPRAEPPERSVPVSDLHTAGTPIYADALDEDLPAVLERLRQRHGALAPVQVAPGVGAWVTLSYDVSLDVLRDRVRFPRDPRRWREAREGRATPETVPGPFWYFRNALASDEPDHSRYRSVIVDALARITRDGTRLAIADIAADLLAAPGAAGRIDVVADYAFRLPLLLLNRYFGLDDAHGRELTELMRCVWDGGADAEQARMDLFGYAQAVTAARRAQLGADVVSRMIAHPHGLDDEEVAHQLILVISAAHDPLMNLIANTVHVLLTDRGIRADVAGARTRIDEAIDTVLWRSPPITLLPGRYAARDMEVAGARVREGDCLIIGYGPAHADPQVAPGIDTAALSGSRAHLAFGAGAHQCPAHNLARQIGIDAVAALLHHMPDLRLAVAAEDLVRRRSPFAHGLHALPAACTPIQRDADSSPLFPSAGGAPCPHAPSPSSWSRDRPTPRHASSTRPARWRAWWSRIFRFGR</sequence>
<gene>
    <name evidence="3" type="ORF">GCM10023224_16050</name>
</gene>
<evidence type="ECO:0000256" key="2">
    <source>
        <dbReference type="SAM" id="MobiDB-lite"/>
    </source>
</evidence>
<keyword evidence="4" id="KW-1185">Reference proteome</keyword>
<dbReference type="Proteomes" id="UP001499993">
    <property type="component" value="Unassembled WGS sequence"/>
</dbReference>
<organism evidence="3 4">
    <name type="scientific">Streptomonospora halophila</name>
    <dbReference type="NCBI Taxonomy" id="427369"/>
    <lineage>
        <taxon>Bacteria</taxon>
        <taxon>Bacillati</taxon>
        <taxon>Actinomycetota</taxon>
        <taxon>Actinomycetes</taxon>
        <taxon>Streptosporangiales</taxon>
        <taxon>Nocardiopsidaceae</taxon>
        <taxon>Streptomonospora</taxon>
    </lineage>
</organism>
<dbReference type="PROSITE" id="PS00086">
    <property type="entry name" value="CYTOCHROME_P450"/>
    <property type="match status" value="1"/>
</dbReference>
<feature type="region of interest" description="Disordered" evidence="2">
    <location>
        <begin position="424"/>
        <end position="460"/>
    </location>
</feature>
<reference evidence="4" key="1">
    <citation type="journal article" date="2019" name="Int. J. Syst. Evol. Microbiol.">
        <title>The Global Catalogue of Microorganisms (GCM) 10K type strain sequencing project: providing services to taxonomists for standard genome sequencing and annotation.</title>
        <authorList>
            <consortium name="The Broad Institute Genomics Platform"/>
            <consortium name="The Broad Institute Genome Sequencing Center for Infectious Disease"/>
            <person name="Wu L."/>
            <person name="Ma J."/>
        </authorList>
    </citation>
    <scope>NUCLEOTIDE SEQUENCE [LARGE SCALE GENOMIC DNA]</scope>
    <source>
        <strain evidence="4">JCM 18123</strain>
    </source>
</reference>
<dbReference type="InterPro" id="IPR002397">
    <property type="entry name" value="Cyt_P450_B"/>
</dbReference>
<dbReference type="Gene3D" id="1.10.630.10">
    <property type="entry name" value="Cytochrome P450"/>
    <property type="match status" value="1"/>
</dbReference>
<accession>A0ABP9GBX0</accession>
<evidence type="ECO:0000313" key="3">
    <source>
        <dbReference type="EMBL" id="GAA4936028.1"/>
    </source>
</evidence>
<comment type="caution">
    <text evidence="3">The sequence shown here is derived from an EMBL/GenBank/DDBJ whole genome shotgun (WGS) entry which is preliminary data.</text>
</comment>
<dbReference type="SUPFAM" id="SSF48264">
    <property type="entry name" value="Cytochrome P450"/>
    <property type="match status" value="1"/>
</dbReference>
<name>A0ABP9GBX0_9ACTN</name>
<evidence type="ECO:0000256" key="1">
    <source>
        <dbReference type="ARBA" id="ARBA00010617"/>
    </source>
</evidence>
<dbReference type="InterPro" id="IPR036396">
    <property type="entry name" value="Cyt_P450_sf"/>
</dbReference>
<comment type="similarity">
    <text evidence="1">Belongs to the cytochrome P450 family.</text>
</comment>
<feature type="compositionally biased region" description="Basic and acidic residues" evidence="2">
    <location>
        <begin position="1"/>
        <end position="15"/>
    </location>
</feature>
<feature type="region of interest" description="Disordered" evidence="2">
    <location>
        <begin position="1"/>
        <end position="23"/>
    </location>
</feature>